<sequence>MYRRVRDLREDYDYTQEYLAKYLSCSQSAYSKIESGQRQISIDYLIKLSSEELLTAYKEVKEKHDQIQEFEVVLAEYQIDKVVKEGLFIKMNYGVKKDGLELFKSSVWCLRTLSIC</sequence>
<comment type="caution">
    <text evidence="2">The sequence shown here is derived from an EMBL/GenBank/DDBJ whole genome shotgun (WGS) entry which is preliminary data.</text>
</comment>
<name>A0A081SCT4_STRMT</name>
<dbReference type="EMBL" id="JPGW01000011">
    <property type="protein sequence ID" value="KER08737.1"/>
    <property type="molecule type" value="Genomic_DNA"/>
</dbReference>
<dbReference type="PATRIC" id="fig|28037.94.peg.724"/>
<gene>
    <name evidence="2" type="ORF">SK271_0782</name>
</gene>
<reference evidence="2 3" key="1">
    <citation type="submission" date="2014-05" db="EMBL/GenBank/DDBJ databases">
        <authorList>
            <person name="Daugherty S.C."/>
            <person name="Tallon L.J."/>
            <person name="Sadzewicz L."/>
            <person name="Kilian M."/>
            <person name="Tettelin H."/>
        </authorList>
    </citation>
    <scope>NUCLEOTIDE SEQUENCE [LARGE SCALE GENOMIC DNA]</scope>
    <source>
        <strain evidence="2 3">SK271</strain>
    </source>
</reference>
<dbReference type="Proteomes" id="UP000028067">
    <property type="component" value="Unassembled WGS sequence"/>
</dbReference>
<evidence type="ECO:0000259" key="1">
    <source>
        <dbReference type="PROSITE" id="PS50943"/>
    </source>
</evidence>
<dbReference type="InterPro" id="IPR010982">
    <property type="entry name" value="Lambda_DNA-bd_dom_sf"/>
</dbReference>
<feature type="domain" description="HTH cro/C1-type" evidence="1">
    <location>
        <begin position="5"/>
        <end position="49"/>
    </location>
</feature>
<protein>
    <submittedName>
        <fullName evidence="2">Helix-turn-helix family protein</fullName>
    </submittedName>
</protein>
<dbReference type="AlphaFoldDB" id="A0A081SCT4"/>
<proteinExistence type="predicted"/>
<evidence type="ECO:0000313" key="3">
    <source>
        <dbReference type="Proteomes" id="UP000028067"/>
    </source>
</evidence>
<accession>A0A081SCT4</accession>
<evidence type="ECO:0000313" key="2">
    <source>
        <dbReference type="EMBL" id="KER08737.1"/>
    </source>
</evidence>
<dbReference type="CDD" id="cd00093">
    <property type="entry name" value="HTH_XRE"/>
    <property type="match status" value="1"/>
</dbReference>
<dbReference type="InterPro" id="IPR001387">
    <property type="entry name" value="Cro/C1-type_HTH"/>
</dbReference>
<dbReference type="SUPFAM" id="SSF47413">
    <property type="entry name" value="lambda repressor-like DNA-binding domains"/>
    <property type="match status" value="1"/>
</dbReference>
<dbReference type="Pfam" id="PF01381">
    <property type="entry name" value="HTH_3"/>
    <property type="match status" value="1"/>
</dbReference>
<dbReference type="Gene3D" id="1.10.260.40">
    <property type="entry name" value="lambda repressor-like DNA-binding domains"/>
    <property type="match status" value="1"/>
</dbReference>
<dbReference type="Pfam" id="PF20874">
    <property type="entry name" value="Relaxase_M"/>
    <property type="match status" value="1"/>
</dbReference>
<dbReference type="InterPro" id="IPR048299">
    <property type="entry name" value="LtrB_central"/>
</dbReference>
<dbReference type="PROSITE" id="PS50943">
    <property type="entry name" value="HTH_CROC1"/>
    <property type="match status" value="1"/>
</dbReference>
<organism evidence="2 3">
    <name type="scientific">Streptococcus mitis</name>
    <dbReference type="NCBI Taxonomy" id="28037"/>
    <lineage>
        <taxon>Bacteria</taxon>
        <taxon>Bacillati</taxon>
        <taxon>Bacillota</taxon>
        <taxon>Bacilli</taxon>
        <taxon>Lactobacillales</taxon>
        <taxon>Streptococcaceae</taxon>
        <taxon>Streptococcus</taxon>
        <taxon>Streptococcus mitis group</taxon>
    </lineage>
</organism>
<dbReference type="SMART" id="SM00530">
    <property type="entry name" value="HTH_XRE"/>
    <property type="match status" value="1"/>
</dbReference>
<dbReference type="GO" id="GO:0003677">
    <property type="term" value="F:DNA binding"/>
    <property type="evidence" value="ECO:0007669"/>
    <property type="project" value="InterPro"/>
</dbReference>